<protein>
    <submittedName>
        <fullName evidence="1">Uncharacterized protein</fullName>
    </submittedName>
</protein>
<sequence>MAKFPSMCFLLVYLQCDFNIRLIHYHNICRTLGFIYSFSFIIFK</sequence>
<proteinExistence type="predicted"/>
<reference evidence="1" key="2">
    <citation type="journal article" date="2015" name="Fish Shellfish Immunol.">
        <title>Early steps in the European eel (Anguilla anguilla)-Vibrio vulnificus interaction in the gills: Role of the RtxA13 toxin.</title>
        <authorList>
            <person name="Callol A."/>
            <person name="Pajuelo D."/>
            <person name="Ebbesson L."/>
            <person name="Teles M."/>
            <person name="MacKenzie S."/>
            <person name="Amaro C."/>
        </authorList>
    </citation>
    <scope>NUCLEOTIDE SEQUENCE</scope>
</reference>
<reference evidence="1" key="1">
    <citation type="submission" date="2014-11" db="EMBL/GenBank/DDBJ databases">
        <authorList>
            <person name="Amaro Gonzalez C."/>
        </authorList>
    </citation>
    <scope>NUCLEOTIDE SEQUENCE</scope>
</reference>
<dbReference type="AlphaFoldDB" id="A0A0E9PME5"/>
<evidence type="ECO:0000313" key="1">
    <source>
        <dbReference type="EMBL" id="JAH05694.1"/>
    </source>
</evidence>
<dbReference type="EMBL" id="GBXM01102883">
    <property type="protein sequence ID" value="JAH05694.1"/>
    <property type="molecule type" value="Transcribed_RNA"/>
</dbReference>
<name>A0A0E9PME5_ANGAN</name>
<accession>A0A0E9PME5</accession>
<organism evidence="1">
    <name type="scientific">Anguilla anguilla</name>
    <name type="common">European freshwater eel</name>
    <name type="synonym">Muraena anguilla</name>
    <dbReference type="NCBI Taxonomy" id="7936"/>
    <lineage>
        <taxon>Eukaryota</taxon>
        <taxon>Metazoa</taxon>
        <taxon>Chordata</taxon>
        <taxon>Craniata</taxon>
        <taxon>Vertebrata</taxon>
        <taxon>Euteleostomi</taxon>
        <taxon>Actinopterygii</taxon>
        <taxon>Neopterygii</taxon>
        <taxon>Teleostei</taxon>
        <taxon>Anguilliformes</taxon>
        <taxon>Anguillidae</taxon>
        <taxon>Anguilla</taxon>
    </lineage>
</organism>